<sequence length="85" mass="9002">MATVRPASVSFGAVGLYMWASFLPAHFARAGIGERLFGPSHLQGKVMSFDKVPSRSALHLKGPQEPNLQVLRLAVVGVAASRNSG</sequence>
<accession>K2IYX8</accession>
<organism evidence="1 2">
    <name type="scientific">Gallaecimonas xiamenensis 3-C-1</name>
    <dbReference type="NCBI Taxonomy" id="745411"/>
    <lineage>
        <taxon>Bacteria</taxon>
        <taxon>Pseudomonadati</taxon>
        <taxon>Pseudomonadota</taxon>
        <taxon>Gammaproteobacteria</taxon>
        <taxon>Enterobacterales</taxon>
        <taxon>Gallaecimonadaceae</taxon>
        <taxon>Gallaecimonas</taxon>
    </lineage>
</organism>
<dbReference type="Proteomes" id="UP000006755">
    <property type="component" value="Unassembled WGS sequence"/>
</dbReference>
<evidence type="ECO:0000313" key="2">
    <source>
        <dbReference type="Proteomes" id="UP000006755"/>
    </source>
</evidence>
<dbReference type="EMBL" id="AMRI01000007">
    <property type="protein sequence ID" value="EKE75656.1"/>
    <property type="molecule type" value="Genomic_DNA"/>
</dbReference>
<proteinExistence type="predicted"/>
<name>K2IYX8_9GAMM</name>
<evidence type="ECO:0000313" key="1">
    <source>
        <dbReference type="EMBL" id="EKE75656.1"/>
    </source>
</evidence>
<comment type="caution">
    <text evidence="1">The sequence shown here is derived from an EMBL/GenBank/DDBJ whole genome shotgun (WGS) entry which is preliminary data.</text>
</comment>
<dbReference type="AlphaFoldDB" id="K2IYX8"/>
<protein>
    <submittedName>
        <fullName evidence="1">Uncharacterized protein</fullName>
    </submittedName>
</protein>
<gene>
    <name evidence="1" type="ORF">B3C1_06238</name>
</gene>
<reference evidence="1 2" key="1">
    <citation type="journal article" date="2012" name="J. Bacteriol.">
        <title>Genome Sequence of Gallaecimonas xiamenensis Type Strain 3-C-1.</title>
        <authorList>
            <person name="Lai Q."/>
            <person name="Wang L."/>
            <person name="Wang W."/>
            <person name="Shao Z."/>
        </authorList>
    </citation>
    <scope>NUCLEOTIDE SEQUENCE [LARGE SCALE GENOMIC DNA]</scope>
    <source>
        <strain evidence="1 2">3-C-1</strain>
    </source>
</reference>
<keyword evidence="2" id="KW-1185">Reference proteome</keyword>